<accession>A0ABR2TVW2</accession>
<feature type="region of interest" description="Disordered" evidence="1">
    <location>
        <begin position="23"/>
        <end position="45"/>
    </location>
</feature>
<evidence type="ECO:0000313" key="3">
    <source>
        <dbReference type="Proteomes" id="UP001396334"/>
    </source>
</evidence>
<protein>
    <submittedName>
        <fullName evidence="2">Uncharacterized protein</fullName>
    </submittedName>
</protein>
<evidence type="ECO:0000313" key="2">
    <source>
        <dbReference type="EMBL" id="KAK9041651.1"/>
    </source>
</evidence>
<dbReference type="EMBL" id="JBBPBN010000004">
    <property type="protein sequence ID" value="KAK9041651.1"/>
    <property type="molecule type" value="Genomic_DNA"/>
</dbReference>
<dbReference type="Proteomes" id="UP001396334">
    <property type="component" value="Unassembled WGS sequence"/>
</dbReference>
<comment type="caution">
    <text evidence="2">The sequence shown here is derived from an EMBL/GenBank/DDBJ whole genome shotgun (WGS) entry which is preliminary data.</text>
</comment>
<organism evidence="2 3">
    <name type="scientific">Hibiscus sabdariffa</name>
    <name type="common">roselle</name>
    <dbReference type="NCBI Taxonomy" id="183260"/>
    <lineage>
        <taxon>Eukaryota</taxon>
        <taxon>Viridiplantae</taxon>
        <taxon>Streptophyta</taxon>
        <taxon>Embryophyta</taxon>
        <taxon>Tracheophyta</taxon>
        <taxon>Spermatophyta</taxon>
        <taxon>Magnoliopsida</taxon>
        <taxon>eudicotyledons</taxon>
        <taxon>Gunneridae</taxon>
        <taxon>Pentapetalae</taxon>
        <taxon>rosids</taxon>
        <taxon>malvids</taxon>
        <taxon>Malvales</taxon>
        <taxon>Malvaceae</taxon>
        <taxon>Malvoideae</taxon>
        <taxon>Hibiscus</taxon>
    </lineage>
</organism>
<name>A0ABR2TVW2_9ROSI</name>
<sequence length="78" mass="8886">MRRRKVTHLSHFGSPTIEILFGETQRRKRKRRGEPEVHDNGFGSLMSDESLTATVFENPEIGLPMSVEALTAFKIMGR</sequence>
<gene>
    <name evidence="2" type="ORF">V6N11_016741</name>
</gene>
<evidence type="ECO:0000256" key="1">
    <source>
        <dbReference type="SAM" id="MobiDB-lite"/>
    </source>
</evidence>
<keyword evidence="3" id="KW-1185">Reference proteome</keyword>
<reference evidence="2 3" key="1">
    <citation type="journal article" date="2024" name="G3 (Bethesda)">
        <title>Genome assembly of Hibiscus sabdariffa L. provides insights into metabolisms of medicinal natural products.</title>
        <authorList>
            <person name="Kim T."/>
        </authorList>
    </citation>
    <scope>NUCLEOTIDE SEQUENCE [LARGE SCALE GENOMIC DNA]</scope>
    <source>
        <strain evidence="2">TK-2024</strain>
        <tissue evidence="2">Old leaves</tissue>
    </source>
</reference>
<proteinExistence type="predicted"/>